<evidence type="ECO:0000259" key="4">
    <source>
        <dbReference type="Pfam" id="PF00144"/>
    </source>
</evidence>
<keyword evidence="3" id="KW-1133">Transmembrane helix</keyword>
<dbReference type="EMBL" id="BRXR01000001">
    <property type="protein sequence ID" value="GLC30515.1"/>
    <property type="molecule type" value="Genomic_DNA"/>
</dbReference>
<comment type="caution">
    <text evidence="5">The sequence shown here is derived from an EMBL/GenBank/DDBJ whole genome shotgun (WGS) entry which is preliminary data.</text>
</comment>
<comment type="subcellular location">
    <subcellularLocation>
        <location evidence="1">Membrane</location>
    </subcellularLocation>
</comment>
<dbReference type="Proteomes" id="UP001208567">
    <property type="component" value="Unassembled WGS sequence"/>
</dbReference>
<dbReference type="PANTHER" id="PTHR46825:SF11">
    <property type="entry name" value="PENICILLIN-BINDING PROTEIN 4"/>
    <property type="match status" value="1"/>
</dbReference>
<dbReference type="InterPro" id="IPR012338">
    <property type="entry name" value="Beta-lactam/transpept-like"/>
</dbReference>
<dbReference type="Gene3D" id="3.40.710.10">
    <property type="entry name" value="DD-peptidase/beta-lactamase superfamily"/>
    <property type="match status" value="1"/>
</dbReference>
<dbReference type="PANTHER" id="PTHR46825">
    <property type="entry name" value="D-ALANYL-D-ALANINE-CARBOXYPEPTIDASE/ENDOPEPTIDASE AMPH"/>
    <property type="match status" value="1"/>
</dbReference>
<gene>
    <name evidence="5" type="ORF">bsdE14_19250</name>
</gene>
<dbReference type="Pfam" id="PF00144">
    <property type="entry name" value="Beta-lactamase"/>
    <property type="match status" value="1"/>
</dbReference>
<keyword evidence="6" id="KW-1185">Reference proteome</keyword>
<evidence type="ECO:0000313" key="6">
    <source>
        <dbReference type="Proteomes" id="UP001208567"/>
    </source>
</evidence>
<name>A0ABQ5N5V0_9CLOT</name>
<evidence type="ECO:0000313" key="5">
    <source>
        <dbReference type="EMBL" id="GLC30515.1"/>
    </source>
</evidence>
<keyword evidence="3" id="KW-0812">Transmembrane</keyword>
<organism evidence="5 6">
    <name type="scientific">Clostridium omnivorum</name>
    <dbReference type="NCBI Taxonomy" id="1604902"/>
    <lineage>
        <taxon>Bacteria</taxon>
        <taxon>Bacillati</taxon>
        <taxon>Bacillota</taxon>
        <taxon>Clostridia</taxon>
        <taxon>Eubacteriales</taxon>
        <taxon>Clostridiaceae</taxon>
        <taxon>Clostridium</taxon>
    </lineage>
</organism>
<protein>
    <recommendedName>
        <fullName evidence="4">Beta-lactamase-related domain-containing protein</fullName>
    </recommendedName>
</protein>
<keyword evidence="2 3" id="KW-0472">Membrane</keyword>
<evidence type="ECO:0000256" key="1">
    <source>
        <dbReference type="ARBA" id="ARBA00004370"/>
    </source>
</evidence>
<feature type="transmembrane region" description="Helical" evidence="3">
    <location>
        <begin position="410"/>
        <end position="429"/>
    </location>
</feature>
<reference evidence="5 6" key="1">
    <citation type="journal article" date="2024" name="Int. J. Syst. Evol. Microbiol.">
        <title>Clostridium omnivorum sp. nov., isolated from anoxic soil under the treatment of reductive soil disinfestation.</title>
        <authorList>
            <person name="Ueki A."/>
            <person name="Tonouchi A."/>
            <person name="Kaku N."/>
            <person name="Honma S."/>
            <person name="Ueki K."/>
        </authorList>
    </citation>
    <scope>NUCLEOTIDE SEQUENCE [LARGE SCALE GENOMIC DNA]</scope>
    <source>
        <strain evidence="5 6">E14</strain>
    </source>
</reference>
<accession>A0ABQ5N5V0</accession>
<feature type="transmembrane region" description="Helical" evidence="3">
    <location>
        <begin position="450"/>
        <end position="470"/>
    </location>
</feature>
<dbReference type="RefSeq" id="WP_264849780.1">
    <property type="nucleotide sequence ID" value="NZ_BRXR01000001.1"/>
</dbReference>
<sequence length="519" mass="58682">MKKALISGILIVLCITYLFIYPNDKYFKYKEETNPTSGSVSALKYYGLNCSELDIDKFINKNTIKGRLPGISIVITQGDKTIYEKSFGYADLKSNQKITSKTLFELGSNSKAFTALGVLKLEQDGLIKLNDPITKYIPWLQMKYQGMAATVTIEELLYHTSGIPSYTIAIIPEANDGDKTAIEKTVRKLAGIELSNKPGSKHTYATINYDVLGLLIEKVSGEKYEDYIEKKVLKPMGLNSTYMYKSKINSINMSKGYIIEFSKLKNYEAPSYSGNKPAGYIISNSEDMAAWMKIQLGTYNLSSFDCKLIEASHIPNPNLDSSENGMRYAAGWYIYANNGPEFFHSGSNPNYSSHIVLRPKEKLGVAVLCNTNSFYASTIGNGIMNMLLGTKLVKDIGDFNILIDAISTKIIIISSILLCILLFSLIKLIRHIHFKSRIFQPRSKKTIIKVVILSLSLLLVSYTIYSVPYFLFNKRTWEYIFVWYPNTIKIALYLIYTNIGLTYLYISLKCLFKKSYEKI</sequence>
<proteinExistence type="predicted"/>
<evidence type="ECO:0000256" key="3">
    <source>
        <dbReference type="SAM" id="Phobius"/>
    </source>
</evidence>
<dbReference type="SUPFAM" id="SSF56601">
    <property type="entry name" value="beta-lactamase/transpeptidase-like"/>
    <property type="match status" value="1"/>
</dbReference>
<evidence type="ECO:0000256" key="2">
    <source>
        <dbReference type="ARBA" id="ARBA00023136"/>
    </source>
</evidence>
<dbReference type="InterPro" id="IPR050491">
    <property type="entry name" value="AmpC-like"/>
</dbReference>
<feature type="transmembrane region" description="Helical" evidence="3">
    <location>
        <begin position="490"/>
        <end position="512"/>
    </location>
</feature>
<dbReference type="InterPro" id="IPR001466">
    <property type="entry name" value="Beta-lactam-related"/>
</dbReference>
<feature type="domain" description="Beta-lactamase-related" evidence="4">
    <location>
        <begin position="56"/>
        <end position="373"/>
    </location>
</feature>